<evidence type="ECO:0000313" key="4">
    <source>
        <dbReference type="Proteomes" id="UP000245489"/>
    </source>
</evidence>
<gene>
    <name evidence="3" type="ORF">LV89_01919</name>
</gene>
<dbReference type="Gene3D" id="2.120.10.30">
    <property type="entry name" value="TolB, C-terminal domain"/>
    <property type="match status" value="1"/>
</dbReference>
<protein>
    <submittedName>
        <fullName evidence="3">Dipeptidyl aminopeptidase/acylaminoacyl peptidase</fullName>
    </submittedName>
</protein>
<dbReference type="EMBL" id="QGGO01000008">
    <property type="protein sequence ID" value="PWK27105.1"/>
    <property type="molecule type" value="Genomic_DNA"/>
</dbReference>
<dbReference type="AlphaFoldDB" id="A0A316ECK1"/>
<evidence type="ECO:0000259" key="2">
    <source>
        <dbReference type="Pfam" id="PF00326"/>
    </source>
</evidence>
<comment type="caution">
    <text evidence="3">The sequence shown here is derived from an EMBL/GenBank/DDBJ whole genome shotgun (WGS) entry which is preliminary data.</text>
</comment>
<keyword evidence="3" id="KW-0031">Aminopeptidase</keyword>
<keyword evidence="4" id="KW-1185">Reference proteome</keyword>
<dbReference type="GO" id="GO:0004252">
    <property type="term" value="F:serine-type endopeptidase activity"/>
    <property type="evidence" value="ECO:0007669"/>
    <property type="project" value="TreeGrafter"/>
</dbReference>
<dbReference type="PANTHER" id="PTHR42776">
    <property type="entry name" value="SERINE PEPTIDASE S9 FAMILY MEMBER"/>
    <property type="match status" value="1"/>
</dbReference>
<sequence length="939" mass="107808">MITSLSISAQTKKKSKKNFETPLQIPKKVLTHDVYDSWKEIPDRMISNDGTNVIYTLNPQEGDGRVVVHSLKSAKIDSVQRAADIRLTDDSEYAIFKIKPQMNLVKSLKRLKKKKDEMPKDSLGIYNLKTYSVTKIPHVLNYKIPEKIGGWLAYQIEDAKKIDISKKKDTLVKSETKKKVSKKESEENGYRLVLKNLKTNENQVFSYVIDYDFTKTAKKLVFSTTGNDSTFLSGVYAYNLQSGNLTNILKAKGKFKKITQSEDGQQIAFIADLDTNTKTQIRLPKLYIWKVGDEQAKVVADENQTFAPQNWLVSEHYQPRFSKDGTKLFFGTNPKPIVADTTLLPEEIVNVEVWHWQDKKLQTQQKVSLEEDKKRSYLAVLNLNNLKIVQLGFLEIPTVNLDKDANHNLVLAISDIPYSNQHWDWSNKKDVYLVNLQDGSRKQIAMALQGNPTLSPNAQYVTWWSLSDTAWFAYSIKDEKTLKLTDNKKVKFYEEDDDHPDFPPAYGAAGWVDDLKDPMFVVYDNYDAWAIDLKNNTPMLITGGRENRVKYRYVNLDADERFILGKNALWKLFYEKDKSEGFAIPTSPLTKPKDIYKESFSLSNPIKAKSADYLIFTKQNFQNFPDLYSSDLSFQNVKKISDANPQQKEYLWGKVEIVDWKAYDGTPLQGLLYKPENFDSTKKYPMMVYFYEKNTDNLHTHFSPSPIRSYINYPYFTSNGYVIFVPDIVYKAGDPGKSAYNCIISGTESIIAKGFVNKDRIGISGHSWGGYQTAYLVTQTNMFRAAEAGAPVSNMTSAYGGIRWESGLSRQAQYEKSQTRIGGTLWDKFDKYIDNSPLFQTPKVQTPLLMMHNDDDGAVPWYQGIEFYMALKRLNKPVWLLNYNGEKHGLTLRKNRKDFAKRLYQYFDHYLKDAPAPAWMTEGLPLLEKGINQKLEVGK</sequence>
<dbReference type="InterPro" id="IPR011042">
    <property type="entry name" value="6-blade_b-propeller_TolB-like"/>
</dbReference>
<proteinExistence type="predicted"/>
<dbReference type="Gene3D" id="3.40.50.1820">
    <property type="entry name" value="alpha/beta hydrolase"/>
    <property type="match status" value="1"/>
</dbReference>
<organism evidence="3 4">
    <name type="scientific">Arcicella aurantiaca</name>
    <dbReference type="NCBI Taxonomy" id="591202"/>
    <lineage>
        <taxon>Bacteria</taxon>
        <taxon>Pseudomonadati</taxon>
        <taxon>Bacteroidota</taxon>
        <taxon>Cytophagia</taxon>
        <taxon>Cytophagales</taxon>
        <taxon>Flectobacillaceae</taxon>
        <taxon>Arcicella</taxon>
    </lineage>
</organism>
<dbReference type="InterPro" id="IPR001375">
    <property type="entry name" value="Peptidase_S9_cat"/>
</dbReference>
<evidence type="ECO:0000313" key="3">
    <source>
        <dbReference type="EMBL" id="PWK27105.1"/>
    </source>
</evidence>
<dbReference type="Pfam" id="PF00326">
    <property type="entry name" value="Peptidase_S9"/>
    <property type="match status" value="1"/>
</dbReference>
<keyword evidence="1" id="KW-0378">Hydrolase</keyword>
<feature type="domain" description="Peptidase S9 prolyl oligopeptidase catalytic" evidence="2">
    <location>
        <begin position="734"/>
        <end position="913"/>
    </location>
</feature>
<dbReference type="PANTHER" id="PTHR42776:SF27">
    <property type="entry name" value="DIPEPTIDYL PEPTIDASE FAMILY MEMBER 6"/>
    <property type="match status" value="1"/>
</dbReference>
<dbReference type="InterPro" id="IPR029058">
    <property type="entry name" value="AB_hydrolase_fold"/>
</dbReference>
<name>A0A316ECK1_9BACT</name>
<dbReference type="GO" id="GO:0004177">
    <property type="term" value="F:aminopeptidase activity"/>
    <property type="evidence" value="ECO:0007669"/>
    <property type="project" value="UniProtKB-KW"/>
</dbReference>
<dbReference type="GO" id="GO:0006508">
    <property type="term" value="P:proteolysis"/>
    <property type="evidence" value="ECO:0007669"/>
    <property type="project" value="InterPro"/>
</dbReference>
<dbReference type="SUPFAM" id="SSF53474">
    <property type="entry name" value="alpha/beta-Hydrolases"/>
    <property type="match status" value="1"/>
</dbReference>
<accession>A0A316ECK1</accession>
<dbReference type="Proteomes" id="UP000245489">
    <property type="component" value="Unassembled WGS sequence"/>
</dbReference>
<evidence type="ECO:0000256" key="1">
    <source>
        <dbReference type="ARBA" id="ARBA00022801"/>
    </source>
</evidence>
<dbReference type="SUPFAM" id="SSF82171">
    <property type="entry name" value="DPP6 N-terminal domain-like"/>
    <property type="match status" value="1"/>
</dbReference>
<reference evidence="3 4" key="1">
    <citation type="submission" date="2018-05" db="EMBL/GenBank/DDBJ databases">
        <title>Genomic Encyclopedia of Archaeal and Bacterial Type Strains, Phase II (KMG-II): from individual species to whole genera.</title>
        <authorList>
            <person name="Goeker M."/>
        </authorList>
    </citation>
    <scope>NUCLEOTIDE SEQUENCE [LARGE SCALE GENOMIC DNA]</scope>
    <source>
        <strain evidence="3 4">DSM 22214</strain>
    </source>
</reference>
<keyword evidence="3" id="KW-0645">Protease</keyword>